<name>A0ABX0W2Y5_9RHOB</name>
<proteinExistence type="predicted"/>
<protein>
    <recommendedName>
        <fullName evidence="1">DUF6603 domain-containing protein</fullName>
    </recommendedName>
</protein>
<accession>A0ABX0W2Y5</accession>
<sequence length="1117" mass="118472">MTQAVPAILIREIERLLEPLSFLSLPSQNRIVYDFTIDSTTTVSLNERAEELREFVTDCGIELPELPTEAVAETFATAVSGLRTTIATAKSQFDDPNFDMADVEQLIEAIEAVRTFVAAVQDLRDELPDAIASLPSPDEVAKLVTEHLIAVYLSRYYPAVWQVLCFIGVGNDAALIAGTTRQFDFARIAEVIGDPLDAVQETVGFGEQDFDAAQLVAAVAFLLGAMGLRAQIMEAANANLPANVEANPDDLLLIWTIFQSINPAAAAKLTLQGDIQNRSLKALLSINGEGQTSVDLGNNTDLIFSAATDAVDMMQMTITPDGITTGAAAPPVDLGVELQGDGYDETYKFGPLSMHAANYRAGVKVKLDPGNFDLRTEAKLDTLDFTLSAADADGFIASLLPPEGITTGFKPMAGWSTKDGFYLSMGATGFTARYPTDLGFGDALRIEAITISVLPADPAPGGGFGVRIRATLDASMSIGPVSGAITGIGVETGFDLVLSEGPSFAGVKFVPPTGMGVSVDAGPVSGGGFIECLPDIGRYQGVLSLQVEAIGITAFGILDTQMPDGEDGWSLILFMSGQFPPIALGFGFNLLGVGGLVGINRDVDTDALFDVVRAGRAGDLLSPENPAEDGPQLLQDASAIFPVTRGQYVLGPTVKLSWGAPTIITADIALAVTLPEPLRIILIGSIGMNLPKPEEPIASINIDVAGVLDLTAQRFDMEGSIHDSVIAGMSLSGGFAIRSCWGTRAEFAASIGGFHPDFEPPEGFPSIDRLTLVVANSSNFKLIATGYFALTSNSLQFGAGLDLNAKLKGFTVLADLGFDVLIIFSPLYLQADVHASATIKRGRDTLCSVWLSGQLSGPGPWRAKGNAGIKVLFWDVEVHFDKSFGDTQQSTLPPENVWADHLLERLRMPQSWGAGKTETTHFVLTNCTDRVMPDAPVSLSQDCVPLGLKLDHFGGAAVTGDDIFDVLRIKDEDNAVHNPATRNIARFAPGNFKTLTDNEKLSSPSFEEMESGAVFTTTVDFPMADSVVVDDSEDLIIIDAPEPSGADFAPARRIRPVGTASLARNIGPAPKAKPKRKITISDETYVMTDSTLTISTTKPAPRAILGKGAVRTTEVSA</sequence>
<gene>
    <name evidence="2" type="ORF">HCZ30_15405</name>
</gene>
<keyword evidence="3" id="KW-1185">Reference proteome</keyword>
<dbReference type="Proteomes" id="UP000709466">
    <property type="component" value="Unassembled WGS sequence"/>
</dbReference>
<evidence type="ECO:0000313" key="2">
    <source>
        <dbReference type="EMBL" id="NIY73816.1"/>
    </source>
</evidence>
<dbReference type="Pfam" id="PF20248">
    <property type="entry name" value="DUF6603"/>
    <property type="match status" value="1"/>
</dbReference>
<dbReference type="RefSeq" id="WP_167639203.1">
    <property type="nucleotide sequence ID" value="NZ_JAATOP010000014.1"/>
</dbReference>
<reference evidence="2 3" key="1">
    <citation type="submission" date="2020-03" db="EMBL/GenBank/DDBJ databases">
        <title>Bacterial isolates of synthetic phycosphere.</title>
        <authorList>
            <person name="Fu H."/>
            <person name="Moran M.A."/>
        </authorList>
    </citation>
    <scope>NUCLEOTIDE SEQUENCE [LARGE SCALE GENOMIC DNA]</scope>
    <source>
        <strain evidence="2 3">HF1</strain>
    </source>
</reference>
<evidence type="ECO:0000313" key="3">
    <source>
        <dbReference type="Proteomes" id="UP000709466"/>
    </source>
</evidence>
<feature type="domain" description="DUF6603" evidence="1">
    <location>
        <begin position="443"/>
        <end position="997"/>
    </location>
</feature>
<dbReference type="EMBL" id="JAATOP010000014">
    <property type="protein sequence ID" value="NIY73816.1"/>
    <property type="molecule type" value="Genomic_DNA"/>
</dbReference>
<evidence type="ECO:0000259" key="1">
    <source>
        <dbReference type="Pfam" id="PF20248"/>
    </source>
</evidence>
<organism evidence="2 3">
    <name type="scientific">Marivivens donghaensis</name>
    <dbReference type="NCBI Taxonomy" id="1699413"/>
    <lineage>
        <taxon>Bacteria</taxon>
        <taxon>Pseudomonadati</taxon>
        <taxon>Pseudomonadota</taxon>
        <taxon>Alphaproteobacteria</taxon>
        <taxon>Rhodobacterales</taxon>
        <taxon>Paracoccaceae</taxon>
        <taxon>Marivivens group</taxon>
        <taxon>Marivivens</taxon>
    </lineage>
</organism>
<dbReference type="InterPro" id="IPR046538">
    <property type="entry name" value="DUF6603"/>
</dbReference>
<comment type="caution">
    <text evidence="2">The sequence shown here is derived from an EMBL/GenBank/DDBJ whole genome shotgun (WGS) entry which is preliminary data.</text>
</comment>